<organism evidence="1 2">
    <name type="scientific">Parvicella tangerina</name>
    <dbReference type="NCBI Taxonomy" id="2829795"/>
    <lineage>
        <taxon>Bacteria</taxon>
        <taxon>Pseudomonadati</taxon>
        <taxon>Bacteroidota</taxon>
        <taxon>Flavobacteriia</taxon>
        <taxon>Flavobacteriales</taxon>
        <taxon>Parvicellaceae</taxon>
        <taxon>Parvicella</taxon>
    </lineage>
</organism>
<dbReference type="EMBL" id="OU015584">
    <property type="protein sequence ID" value="CAG5080394.1"/>
    <property type="molecule type" value="Genomic_DNA"/>
</dbReference>
<reference evidence="1" key="1">
    <citation type="submission" date="2021-04" db="EMBL/GenBank/DDBJ databases">
        <authorList>
            <person name="Rodrigo-Torres L."/>
            <person name="Arahal R. D."/>
            <person name="Lucena T."/>
        </authorList>
    </citation>
    <scope>NUCLEOTIDE SEQUENCE</scope>
    <source>
        <strain evidence="1">AS29M-1</strain>
    </source>
</reference>
<proteinExistence type="predicted"/>
<evidence type="ECO:0000313" key="1">
    <source>
        <dbReference type="EMBL" id="CAG5080394.1"/>
    </source>
</evidence>
<gene>
    <name evidence="1" type="ORF">CRYO30217_01290</name>
</gene>
<sequence>MKKLVLILILFSSINVYWSQGWVDIGVKGGWGPTFLFNQKVFDDSRYNHEFTARGTFGGKIGLNFNMNHEVTFDFMVGGMNQNFGYSMMLDSSASANSYTSSINYQSFDFLLMYRNNSEGKYFEVGPILSSVRSVERGDSFFLSGNDAGFGMDDINKLQYGVSLGFGAYFMGTDNFGITGGLRISYMMSDLINNANATGEGYPFGQHYVTYSSLSGSAAPTSSASHPLLIQLVFEANLDFAYLAKANCGRRKLLMF</sequence>
<name>A0A916NAA2_9FLAO</name>
<protein>
    <recommendedName>
        <fullName evidence="3">Outer membrane protein beta-barrel domain-containing protein</fullName>
    </recommendedName>
</protein>
<evidence type="ECO:0000313" key="2">
    <source>
        <dbReference type="Proteomes" id="UP000683507"/>
    </source>
</evidence>
<keyword evidence="2" id="KW-1185">Reference proteome</keyword>
<dbReference type="Proteomes" id="UP000683507">
    <property type="component" value="Chromosome"/>
</dbReference>
<evidence type="ECO:0008006" key="3">
    <source>
        <dbReference type="Google" id="ProtNLM"/>
    </source>
</evidence>
<accession>A0A916NAA2</accession>
<dbReference type="RefSeq" id="WP_258541498.1">
    <property type="nucleotide sequence ID" value="NZ_OU015584.1"/>
</dbReference>
<dbReference type="KEGG" id="ptan:CRYO30217_01290"/>
<dbReference type="AlphaFoldDB" id="A0A916NAA2"/>